<proteinExistence type="predicted"/>
<accession>A0A177AVQ3</accession>
<gene>
    <name evidence="1" type="ORF">A3Q56_06214</name>
</gene>
<dbReference type="EMBL" id="LWCA01001048">
    <property type="protein sequence ID" value="OAF66066.1"/>
    <property type="molecule type" value="Genomic_DNA"/>
</dbReference>
<evidence type="ECO:0000313" key="2">
    <source>
        <dbReference type="Proteomes" id="UP000078046"/>
    </source>
</evidence>
<dbReference type="Proteomes" id="UP000078046">
    <property type="component" value="Unassembled WGS sequence"/>
</dbReference>
<sequence>MISIYEKMLKLSQYIILVITLKLAVIYGVEFDFQDVGLKLHNKTIYSIAYGRIIMDTEEGIVLVQKNTFNEKFFETICKHKFDDIKLFIINAIKPISIISIKLRKTILVKHDTNQQVSIEKFMYLLSFGDKNFDKRSVNVFIAINDVNYFISLNGGKYWAEMFVTNIPNFRLDYYQINNIFSDTRNKQVKIYLTNVYQGVKLTLKHVPN</sequence>
<name>A0A177AVQ3_9BILA</name>
<organism evidence="1 2">
    <name type="scientific">Intoshia linei</name>
    <dbReference type="NCBI Taxonomy" id="1819745"/>
    <lineage>
        <taxon>Eukaryota</taxon>
        <taxon>Metazoa</taxon>
        <taxon>Spiralia</taxon>
        <taxon>Lophotrochozoa</taxon>
        <taxon>Mesozoa</taxon>
        <taxon>Orthonectida</taxon>
        <taxon>Rhopaluridae</taxon>
        <taxon>Intoshia</taxon>
    </lineage>
</organism>
<reference evidence="1 2" key="1">
    <citation type="submission" date="2016-04" db="EMBL/GenBank/DDBJ databases">
        <title>The genome of Intoshia linei affirms orthonectids as highly simplified spiralians.</title>
        <authorList>
            <person name="Mikhailov K.V."/>
            <person name="Slusarev G.S."/>
            <person name="Nikitin M.A."/>
            <person name="Logacheva M.D."/>
            <person name="Penin A."/>
            <person name="Aleoshin V."/>
            <person name="Panchin Y.V."/>
        </authorList>
    </citation>
    <scope>NUCLEOTIDE SEQUENCE [LARGE SCALE GENOMIC DNA]</scope>
    <source>
        <strain evidence="1">Intl2013</strain>
        <tissue evidence="1">Whole animal</tissue>
    </source>
</reference>
<protein>
    <submittedName>
        <fullName evidence="1">Uncharacterized protein</fullName>
    </submittedName>
</protein>
<comment type="caution">
    <text evidence="1">The sequence shown here is derived from an EMBL/GenBank/DDBJ whole genome shotgun (WGS) entry which is preliminary data.</text>
</comment>
<dbReference type="AlphaFoldDB" id="A0A177AVQ3"/>
<keyword evidence="2" id="KW-1185">Reference proteome</keyword>
<evidence type="ECO:0000313" key="1">
    <source>
        <dbReference type="EMBL" id="OAF66066.1"/>
    </source>
</evidence>